<protein>
    <recommendedName>
        <fullName evidence="4">Polyhydroxyalkanoic acid inclusion protein PhaP</fullName>
    </recommendedName>
</protein>
<dbReference type="Pfam" id="PF09602">
    <property type="entry name" value="PhaP_Bmeg"/>
    <property type="match status" value="1"/>
</dbReference>
<sequence length="167" mass="19232">MSNVETKNQKPNGVDLILDGWLNSFKVFQSFQTEIAEKSLQHLHTQRDILNSTRETLSKIEEDKNKFEVEWKAVLQNTIKSINNEQIERLLSTWVNQIDEINNSVKEISGLPNQAILDLFAQSQVQLEANVKTALEQQQKNSVEVFKKIELLTEQIKQAHHVLLPTV</sequence>
<comment type="caution">
    <text evidence="2">The sequence shown here is derived from an EMBL/GenBank/DDBJ whole genome shotgun (WGS) entry which is preliminary data.</text>
</comment>
<dbReference type="EMBL" id="JBAWSY010000006">
    <property type="protein sequence ID" value="MEI4769972.1"/>
    <property type="molecule type" value="Genomic_DNA"/>
</dbReference>
<organism evidence="2 3">
    <name type="scientific">Psychrobacillus mangrovi</name>
    <dbReference type="NCBI Taxonomy" id="3117745"/>
    <lineage>
        <taxon>Bacteria</taxon>
        <taxon>Bacillati</taxon>
        <taxon>Bacillota</taxon>
        <taxon>Bacilli</taxon>
        <taxon>Bacillales</taxon>
        <taxon>Bacillaceae</taxon>
        <taxon>Psychrobacillus</taxon>
    </lineage>
</organism>
<evidence type="ECO:0000313" key="3">
    <source>
        <dbReference type="Proteomes" id="UP001364890"/>
    </source>
</evidence>
<keyword evidence="1" id="KW-0175">Coiled coil</keyword>
<feature type="coiled-coil region" evidence="1">
    <location>
        <begin position="50"/>
        <end position="104"/>
    </location>
</feature>
<proteinExistence type="predicted"/>
<dbReference type="RefSeq" id="WP_336497533.1">
    <property type="nucleotide sequence ID" value="NZ_JBAWSY010000006.1"/>
</dbReference>
<name>A0ABU8F4N0_9BACI</name>
<dbReference type="InterPro" id="IPR011728">
    <property type="entry name" value="PhaP_Bmeg"/>
</dbReference>
<gene>
    <name evidence="2" type="ORF">WAX74_09985</name>
</gene>
<evidence type="ECO:0000313" key="2">
    <source>
        <dbReference type="EMBL" id="MEI4769972.1"/>
    </source>
</evidence>
<accession>A0ABU8F4N0</accession>
<evidence type="ECO:0008006" key="4">
    <source>
        <dbReference type="Google" id="ProtNLM"/>
    </source>
</evidence>
<dbReference type="Proteomes" id="UP001364890">
    <property type="component" value="Unassembled WGS sequence"/>
</dbReference>
<keyword evidence="3" id="KW-1185">Reference proteome</keyword>
<reference evidence="2 3" key="1">
    <citation type="submission" date="2024-01" db="EMBL/GenBank/DDBJ databases">
        <title>Seven novel Bacillus-like species.</title>
        <authorList>
            <person name="Liu G."/>
        </authorList>
    </citation>
    <scope>NUCLEOTIDE SEQUENCE [LARGE SCALE GENOMIC DNA]</scope>
    <source>
        <strain evidence="2 3">FJAT-51614</strain>
    </source>
</reference>
<evidence type="ECO:0000256" key="1">
    <source>
        <dbReference type="SAM" id="Coils"/>
    </source>
</evidence>